<feature type="transmembrane region" description="Helical" evidence="18">
    <location>
        <begin position="107"/>
        <end position="133"/>
    </location>
</feature>
<dbReference type="GO" id="GO:0005886">
    <property type="term" value="C:plasma membrane"/>
    <property type="evidence" value="ECO:0007669"/>
    <property type="project" value="UniProtKB-SubCell"/>
</dbReference>
<feature type="domain" description="G-protein coupled receptors family 1 profile" evidence="19">
    <location>
        <begin position="43"/>
        <end position="302"/>
    </location>
</feature>
<dbReference type="InterPro" id="IPR000826">
    <property type="entry name" value="Formyl_rcpt-rel"/>
</dbReference>
<keyword evidence="2" id="KW-1003">Cell membrane</keyword>
<feature type="transmembrane region" description="Helical" evidence="18">
    <location>
        <begin position="62"/>
        <end position="87"/>
    </location>
</feature>
<comment type="caution">
    <text evidence="20">The sequence shown here is derived from an EMBL/GenBank/DDBJ whole genome shotgun (WGS) entry which is preliminary data.</text>
</comment>
<protein>
    <recommendedName>
        <fullName evidence="13">N-formyl peptide receptor 2</fullName>
    </recommendedName>
    <alternativeName>
        <fullName evidence="15">FMLP-related receptor I</fullName>
    </alternativeName>
    <alternativeName>
        <fullName evidence="14">Formyl peptide receptor-like 1</fullName>
    </alternativeName>
</protein>
<feature type="region of interest" description="Disordered" evidence="17">
    <location>
        <begin position="330"/>
        <end position="352"/>
    </location>
</feature>
<evidence type="ECO:0000256" key="14">
    <source>
        <dbReference type="ARBA" id="ARBA00041653"/>
    </source>
</evidence>
<dbReference type="Pfam" id="PF00001">
    <property type="entry name" value="7tm_1"/>
    <property type="match status" value="1"/>
</dbReference>
<keyword evidence="10" id="KW-0325">Glycoprotein</keyword>
<feature type="transmembrane region" description="Helical" evidence="18">
    <location>
        <begin position="27"/>
        <end position="50"/>
    </location>
</feature>
<evidence type="ECO:0000256" key="17">
    <source>
        <dbReference type="SAM" id="MobiDB-lite"/>
    </source>
</evidence>
<evidence type="ECO:0000256" key="7">
    <source>
        <dbReference type="ARBA" id="ARBA00023136"/>
    </source>
</evidence>
<evidence type="ECO:0000256" key="1">
    <source>
        <dbReference type="ARBA" id="ARBA00004651"/>
    </source>
</evidence>
<dbReference type="SUPFAM" id="SSF81321">
    <property type="entry name" value="Family A G protein-coupled receptor-like"/>
    <property type="match status" value="1"/>
</dbReference>
<keyword evidence="4 16" id="KW-0812">Transmembrane</keyword>
<dbReference type="PANTHER" id="PTHR24225:SF0">
    <property type="entry name" value="N-FORMYL PEPTIDE RECEPTOR 2"/>
    <property type="match status" value="1"/>
</dbReference>
<evidence type="ECO:0000256" key="4">
    <source>
        <dbReference type="ARBA" id="ARBA00022692"/>
    </source>
</evidence>
<evidence type="ECO:0000256" key="16">
    <source>
        <dbReference type="RuleBase" id="RU000688"/>
    </source>
</evidence>
<dbReference type="InterPro" id="IPR000276">
    <property type="entry name" value="GPCR_Rhodpsn"/>
</dbReference>
<evidence type="ECO:0000256" key="9">
    <source>
        <dbReference type="ARBA" id="ARBA00023170"/>
    </source>
</evidence>
<evidence type="ECO:0000313" key="20">
    <source>
        <dbReference type="EMBL" id="KAL2762885.1"/>
    </source>
</evidence>
<dbReference type="PRINTS" id="PR00526">
    <property type="entry name" value="FMETLEUPHER"/>
</dbReference>
<dbReference type="GO" id="GO:0004930">
    <property type="term" value="F:G protein-coupled receptor activity"/>
    <property type="evidence" value="ECO:0007669"/>
    <property type="project" value="UniProtKB-KW"/>
</dbReference>
<feature type="non-terminal residue" evidence="20">
    <location>
        <position position="352"/>
    </location>
</feature>
<comment type="similarity">
    <text evidence="12">Belongs to the chemokine-like receptor (CMKLR) family.</text>
</comment>
<evidence type="ECO:0000256" key="13">
    <source>
        <dbReference type="ARBA" id="ARBA00040817"/>
    </source>
</evidence>
<feature type="transmembrane region" description="Helical" evidence="18">
    <location>
        <begin position="203"/>
        <end position="224"/>
    </location>
</feature>
<evidence type="ECO:0000256" key="18">
    <source>
        <dbReference type="SAM" id="Phobius"/>
    </source>
</evidence>
<keyword evidence="3" id="KW-0145">Chemotaxis</keyword>
<keyword evidence="11 16" id="KW-0807">Transducer</keyword>
<evidence type="ECO:0000256" key="3">
    <source>
        <dbReference type="ARBA" id="ARBA00022500"/>
    </source>
</evidence>
<comment type="similarity">
    <text evidence="16">Belongs to the G-protein coupled receptor 1 family.</text>
</comment>
<evidence type="ECO:0000256" key="10">
    <source>
        <dbReference type="ARBA" id="ARBA00023180"/>
    </source>
</evidence>
<evidence type="ECO:0000256" key="6">
    <source>
        <dbReference type="ARBA" id="ARBA00023040"/>
    </source>
</evidence>
<name>A0ABD2D818_DAUMA</name>
<dbReference type="PROSITE" id="PS50262">
    <property type="entry name" value="G_PROTEIN_RECEP_F1_2"/>
    <property type="match status" value="1"/>
</dbReference>
<evidence type="ECO:0000313" key="21">
    <source>
        <dbReference type="Proteomes" id="UP001610411"/>
    </source>
</evidence>
<evidence type="ECO:0000256" key="2">
    <source>
        <dbReference type="ARBA" id="ARBA00022475"/>
    </source>
</evidence>
<feature type="transmembrane region" description="Helical" evidence="18">
    <location>
        <begin position="288"/>
        <end position="305"/>
    </location>
</feature>
<evidence type="ECO:0000256" key="11">
    <source>
        <dbReference type="ARBA" id="ARBA00023224"/>
    </source>
</evidence>
<dbReference type="AlphaFoldDB" id="A0ABD2D818"/>
<comment type="subcellular location">
    <subcellularLocation>
        <location evidence="1">Cell membrane</location>
        <topology evidence="1">Multi-pass membrane protein</topology>
    </subcellularLocation>
</comment>
<keyword evidence="7 18" id="KW-0472">Membrane</keyword>
<dbReference type="PROSITE" id="PS00237">
    <property type="entry name" value="G_PROTEIN_RECEP_F1_1"/>
    <property type="match status" value="1"/>
</dbReference>
<keyword evidence="8" id="KW-1015">Disulfide bond</keyword>
<dbReference type="PANTHER" id="PTHR24225">
    <property type="entry name" value="CHEMOTACTIC RECEPTOR"/>
    <property type="match status" value="1"/>
</dbReference>
<feature type="compositionally biased region" description="Polar residues" evidence="17">
    <location>
        <begin position="330"/>
        <end position="341"/>
    </location>
</feature>
<evidence type="ECO:0000259" key="19">
    <source>
        <dbReference type="PROSITE" id="PS50262"/>
    </source>
</evidence>
<sequence length="352" mass="39040">METNFSNPLNGSEEVLPESAGYTVLRILPLVVLGVTFVLGVLGNGLVIWVTGFRMARTVTTICYLNLALADFSFTATLPFLIVSMAMREKWPFGWFLCKFVHIVVDINLFGSVFLIALIALDRCICVLHPVWAQNHRTVSLAKKVITGPWILALLLTLPVFIFLTTVTTVNGDTYCTFNFASWGNTIEEKLKVAITMLTVRGIIRFVIGFSMPMSIVAICYGLIAAKMHKKGMIKSSRPLRVLTAVVASFFICWFPFQLIALLSTVWLKEMLFLGQYKILDVLVNPTSSLAFFNSCLNPILYVFMGQDFRERLIHSLPASLERALSEDSALTSDTATNSASPPAEAELQAMS</sequence>
<dbReference type="Proteomes" id="UP001610411">
    <property type="component" value="Unassembled WGS sequence"/>
</dbReference>
<accession>A0ABD2D818</accession>
<evidence type="ECO:0000256" key="8">
    <source>
        <dbReference type="ARBA" id="ARBA00023157"/>
    </source>
</evidence>
<dbReference type="InterPro" id="IPR017452">
    <property type="entry name" value="GPCR_Rhodpsn_7TM"/>
</dbReference>
<dbReference type="FunFam" id="1.20.1070.10:FF:000034">
    <property type="entry name" value="G-protein coupled receptor 1"/>
    <property type="match status" value="1"/>
</dbReference>
<keyword evidence="21" id="KW-1185">Reference proteome</keyword>
<keyword evidence="5 18" id="KW-1133">Transmembrane helix</keyword>
<evidence type="ECO:0000256" key="12">
    <source>
        <dbReference type="ARBA" id="ARBA00025736"/>
    </source>
</evidence>
<organism evidence="20 21">
    <name type="scientific">Daubentonia madagascariensis</name>
    <name type="common">Aye-aye</name>
    <name type="synonym">Sciurus madagascariensis</name>
    <dbReference type="NCBI Taxonomy" id="31869"/>
    <lineage>
        <taxon>Eukaryota</taxon>
        <taxon>Metazoa</taxon>
        <taxon>Chordata</taxon>
        <taxon>Craniata</taxon>
        <taxon>Vertebrata</taxon>
        <taxon>Euteleostomi</taxon>
        <taxon>Mammalia</taxon>
        <taxon>Eutheria</taxon>
        <taxon>Euarchontoglires</taxon>
        <taxon>Primates</taxon>
        <taxon>Strepsirrhini</taxon>
        <taxon>Chiromyiformes</taxon>
        <taxon>Daubentoniidae</taxon>
        <taxon>Daubentonia</taxon>
    </lineage>
</organism>
<dbReference type="PRINTS" id="PR00237">
    <property type="entry name" value="GPCRRHODOPSN"/>
</dbReference>
<evidence type="ECO:0000256" key="5">
    <source>
        <dbReference type="ARBA" id="ARBA00022989"/>
    </source>
</evidence>
<evidence type="ECO:0000256" key="15">
    <source>
        <dbReference type="ARBA" id="ARBA00042498"/>
    </source>
</evidence>
<feature type="transmembrane region" description="Helical" evidence="18">
    <location>
        <begin position="145"/>
        <end position="164"/>
    </location>
</feature>
<dbReference type="Gene3D" id="1.20.1070.10">
    <property type="entry name" value="Rhodopsin 7-helix transmembrane proteins"/>
    <property type="match status" value="1"/>
</dbReference>
<keyword evidence="9 16" id="KW-0675">Receptor</keyword>
<proteinExistence type="inferred from homology"/>
<dbReference type="GO" id="GO:0006935">
    <property type="term" value="P:chemotaxis"/>
    <property type="evidence" value="ECO:0007669"/>
    <property type="project" value="UniProtKB-KW"/>
</dbReference>
<keyword evidence="6 16" id="KW-0297">G-protein coupled receptor</keyword>
<reference evidence="20 21" key="1">
    <citation type="journal article" date="2024" name="G3 (Bethesda)">
        <title>A hybrid genome assembly of the endangered aye-aye (Daubentonia madagascariensis).</title>
        <authorList>
            <person name="Versoza C.J."/>
            <person name="Pfeifer S.P."/>
        </authorList>
    </citation>
    <scope>NUCLEOTIDE SEQUENCE [LARGE SCALE GENOMIC DNA]</scope>
    <source>
        <strain evidence="20">6821</strain>
    </source>
</reference>
<feature type="transmembrane region" description="Helical" evidence="18">
    <location>
        <begin position="245"/>
        <end position="268"/>
    </location>
</feature>
<gene>
    <name evidence="20" type="ORF">WCI35_031284</name>
</gene>
<dbReference type="EMBL" id="JBFSEQ010000013">
    <property type="protein sequence ID" value="KAL2762885.1"/>
    <property type="molecule type" value="Genomic_DNA"/>
</dbReference>